<dbReference type="Proteomes" id="UP000245624">
    <property type="component" value="Unassembled WGS sequence"/>
</dbReference>
<organism evidence="3 4">
    <name type="scientific">Gracilibacillus dipsosauri</name>
    <dbReference type="NCBI Taxonomy" id="178340"/>
    <lineage>
        <taxon>Bacteria</taxon>
        <taxon>Bacillati</taxon>
        <taxon>Bacillota</taxon>
        <taxon>Bacilli</taxon>
        <taxon>Bacillales</taxon>
        <taxon>Bacillaceae</taxon>
        <taxon>Gracilibacillus</taxon>
    </lineage>
</organism>
<sequence length="232" mass="27086">MSYCLICQSFIQTEVTWSNFLFPNKASNLCEECQKKIEQIEGDICEKCGRQMKQQGLCSDCIRWETRGECKEVLEKNRAVFQYNSFMKEIISQWKYRGDYHLIEIFKPYILEVFDQHFSKLDSNFVMIPIPLTEERLYERAFNQSEAIAKIISKKSIIPSILKRDPTKTEKQSKKSKRARLESNNPFYLETGLNKTAVIVDDIYTTGTTIYHAAKTLKLAGCPHVYSFTLIR</sequence>
<comment type="similarity">
    <text evidence="1">Belongs to the ComF/GntX family.</text>
</comment>
<dbReference type="PANTHER" id="PTHR47505">
    <property type="entry name" value="DNA UTILIZATION PROTEIN YHGH"/>
    <property type="match status" value="1"/>
</dbReference>
<dbReference type="InterPro" id="IPR029057">
    <property type="entry name" value="PRTase-like"/>
</dbReference>
<dbReference type="CDD" id="cd06223">
    <property type="entry name" value="PRTases_typeI"/>
    <property type="match status" value="1"/>
</dbReference>
<evidence type="ECO:0000313" key="4">
    <source>
        <dbReference type="Proteomes" id="UP000245624"/>
    </source>
</evidence>
<gene>
    <name evidence="3" type="ORF">DLJ74_04810</name>
</gene>
<dbReference type="InterPro" id="IPR051910">
    <property type="entry name" value="ComF/GntX_DNA_util-trans"/>
</dbReference>
<dbReference type="AlphaFoldDB" id="A0A317L6D0"/>
<accession>A0A317L6D0</accession>
<keyword evidence="4" id="KW-1185">Reference proteome</keyword>
<name>A0A317L6D0_9BACI</name>
<dbReference type="RefSeq" id="WP_109983564.1">
    <property type="nucleotide sequence ID" value="NZ_QGTD01000005.1"/>
</dbReference>
<dbReference type="Pfam" id="PF18912">
    <property type="entry name" value="DZR_2"/>
    <property type="match status" value="1"/>
</dbReference>
<evidence type="ECO:0000256" key="1">
    <source>
        <dbReference type="ARBA" id="ARBA00008007"/>
    </source>
</evidence>
<feature type="domain" description="Double zinc ribbon" evidence="2">
    <location>
        <begin position="4"/>
        <end position="61"/>
    </location>
</feature>
<comment type="caution">
    <text evidence="3">The sequence shown here is derived from an EMBL/GenBank/DDBJ whole genome shotgun (WGS) entry which is preliminary data.</text>
</comment>
<dbReference type="OrthoDB" id="9779910at2"/>
<dbReference type="PANTHER" id="PTHR47505:SF1">
    <property type="entry name" value="DNA UTILIZATION PROTEIN YHGH"/>
    <property type="match status" value="1"/>
</dbReference>
<evidence type="ECO:0000313" key="3">
    <source>
        <dbReference type="EMBL" id="PWU69309.1"/>
    </source>
</evidence>
<dbReference type="InterPro" id="IPR044005">
    <property type="entry name" value="DZR_2"/>
</dbReference>
<dbReference type="GO" id="GO:0016757">
    <property type="term" value="F:glycosyltransferase activity"/>
    <property type="evidence" value="ECO:0007669"/>
    <property type="project" value="UniProtKB-KW"/>
</dbReference>
<dbReference type="EMBL" id="QGTD01000005">
    <property type="protein sequence ID" value="PWU69309.1"/>
    <property type="molecule type" value="Genomic_DNA"/>
</dbReference>
<keyword evidence="3" id="KW-0808">Transferase</keyword>
<protein>
    <submittedName>
        <fullName evidence="3">Amidophosphoribosyltransferase</fullName>
    </submittedName>
</protein>
<proteinExistence type="inferred from homology"/>
<evidence type="ECO:0000259" key="2">
    <source>
        <dbReference type="Pfam" id="PF18912"/>
    </source>
</evidence>
<dbReference type="InterPro" id="IPR000836">
    <property type="entry name" value="PRTase_dom"/>
</dbReference>
<reference evidence="3 4" key="1">
    <citation type="submission" date="2018-05" db="EMBL/GenBank/DDBJ databases">
        <title>Genomic analysis of Gracilibacillus dipsosauri DD1 reveals novel features of a salt-tolerant amylase.</title>
        <authorList>
            <person name="Deutch C.E."/>
            <person name="Yang S."/>
        </authorList>
    </citation>
    <scope>NUCLEOTIDE SEQUENCE [LARGE SCALE GENOMIC DNA]</scope>
    <source>
        <strain evidence="3 4">DD1</strain>
    </source>
</reference>
<keyword evidence="3" id="KW-0328">Glycosyltransferase</keyword>
<dbReference type="Gene3D" id="3.40.50.2020">
    <property type="match status" value="1"/>
</dbReference>
<dbReference type="SUPFAM" id="SSF53271">
    <property type="entry name" value="PRTase-like"/>
    <property type="match status" value="1"/>
</dbReference>